<evidence type="ECO:0000256" key="1">
    <source>
        <dbReference type="ARBA" id="ARBA00004123"/>
    </source>
</evidence>
<dbReference type="CDD" id="cd20048">
    <property type="entry name" value="FH_FOXD4-like"/>
    <property type="match status" value="1"/>
</dbReference>
<dbReference type="PRINTS" id="PR00053">
    <property type="entry name" value="FORKHEAD"/>
</dbReference>
<dbReference type="Gene3D" id="1.10.10.10">
    <property type="entry name" value="Winged helix-like DNA-binding domain superfamily/Winged helix DNA-binding domain"/>
    <property type="match status" value="1"/>
</dbReference>
<dbReference type="InterPro" id="IPR018122">
    <property type="entry name" value="TF_fork_head_CS_1"/>
</dbReference>
<keyword evidence="10" id="KW-1185">Reference proteome</keyword>
<evidence type="ECO:0000256" key="4">
    <source>
        <dbReference type="ARBA" id="ARBA00023163"/>
    </source>
</evidence>
<evidence type="ECO:0000256" key="7">
    <source>
        <dbReference type="SAM" id="MobiDB-lite"/>
    </source>
</evidence>
<dbReference type="GO" id="GO:0000981">
    <property type="term" value="F:DNA-binding transcription factor activity, RNA polymerase II-specific"/>
    <property type="evidence" value="ECO:0007669"/>
    <property type="project" value="TreeGrafter"/>
</dbReference>
<dbReference type="PANTHER" id="PTHR11829">
    <property type="entry name" value="FORKHEAD BOX PROTEIN"/>
    <property type="match status" value="1"/>
</dbReference>
<dbReference type="PROSITE" id="PS00657">
    <property type="entry name" value="FORK_HEAD_1"/>
    <property type="match status" value="1"/>
</dbReference>
<evidence type="ECO:0000256" key="5">
    <source>
        <dbReference type="ARBA" id="ARBA00023242"/>
    </source>
</evidence>
<dbReference type="GO" id="GO:0030154">
    <property type="term" value="P:cell differentiation"/>
    <property type="evidence" value="ECO:0007669"/>
    <property type="project" value="TreeGrafter"/>
</dbReference>
<dbReference type="SUPFAM" id="SSF46785">
    <property type="entry name" value="Winged helix' DNA-binding domain"/>
    <property type="match status" value="1"/>
</dbReference>
<dbReference type="GO" id="GO:0005634">
    <property type="term" value="C:nucleus"/>
    <property type="evidence" value="ECO:0007669"/>
    <property type="project" value="UniProtKB-SubCell"/>
</dbReference>
<dbReference type="PROSITE" id="PS50039">
    <property type="entry name" value="FORK_HEAD_3"/>
    <property type="match status" value="1"/>
</dbReference>
<proteinExistence type="predicted"/>
<dbReference type="InterPro" id="IPR030456">
    <property type="entry name" value="TF_fork_head_CS_2"/>
</dbReference>
<feature type="compositionally biased region" description="Polar residues" evidence="7">
    <location>
        <begin position="354"/>
        <end position="370"/>
    </location>
</feature>
<feature type="domain" description="Fork-head" evidence="8">
    <location>
        <begin position="143"/>
        <end position="237"/>
    </location>
</feature>
<dbReference type="EMBL" id="NIRI02000056">
    <property type="protein sequence ID" value="KAG5443979.1"/>
    <property type="molecule type" value="Genomic_DNA"/>
</dbReference>
<dbReference type="FunFam" id="1.10.10.10:FF:000016">
    <property type="entry name" value="Forkhead box protein I1"/>
    <property type="match status" value="1"/>
</dbReference>
<keyword evidence="4" id="KW-0804">Transcription</keyword>
<reference evidence="9 10" key="2">
    <citation type="journal article" date="2021" name="Genomics">
        <title>High-quality reference genome for Clonorchis sinensis.</title>
        <authorList>
            <person name="Young N.D."/>
            <person name="Stroehlein A.J."/>
            <person name="Kinkar L."/>
            <person name="Wang T."/>
            <person name="Sohn W.M."/>
            <person name="Chang B.C.H."/>
            <person name="Kaur P."/>
            <person name="Weisz D."/>
            <person name="Dudchenko O."/>
            <person name="Aiden E.L."/>
            <person name="Korhonen P.K."/>
            <person name="Gasser R.B."/>
        </authorList>
    </citation>
    <scope>NUCLEOTIDE SEQUENCE [LARGE SCALE GENOMIC DNA]</scope>
    <source>
        <strain evidence="9">Cs-k2</strain>
    </source>
</reference>
<dbReference type="OrthoDB" id="5402974at2759"/>
<feature type="region of interest" description="Disordered" evidence="7">
    <location>
        <begin position="354"/>
        <end position="384"/>
    </location>
</feature>
<comment type="caution">
    <text evidence="9">The sequence shown here is derived from an EMBL/GenBank/DDBJ whole genome shotgun (WGS) entry which is preliminary data.</text>
</comment>
<dbReference type="InterPro" id="IPR036388">
    <property type="entry name" value="WH-like_DNA-bd_sf"/>
</dbReference>
<evidence type="ECO:0000256" key="2">
    <source>
        <dbReference type="ARBA" id="ARBA00023015"/>
    </source>
</evidence>
<dbReference type="Proteomes" id="UP000286415">
    <property type="component" value="Unassembled WGS sequence"/>
</dbReference>
<organism evidence="9 10">
    <name type="scientific">Clonorchis sinensis</name>
    <name type="common">Chinese liver fluke</name>
    <dbReference type="NCBI Taxonomy" id="79923"/>
    <lineage>
        <taxon>Eukaryota</taxon>
        <taxon>Metazoa</taxon>
        <taxon>Spiralia</taxon>
        <taxon>Lophotrochozoa</taxon>
        <taxon>Platyhelminthes</taxon>
        <taxon>Trematoda</taxon>
        <taxon>Digenea</taxon>
        <taxon>Opisthorchiida</taxon>
        <taxon>Opisthorchiata</taxon>
        <taxon>Opisthorchiidae</taxon>
        <taxon>Clonorchis</taxon>
    </lineage>
</organism>
<feature type="DNA-binding region" description="Fork-head" evidence="6">
    <location>
        <begin position="143"/>
        <end position="237"/>
    </location>
</feature>
<dbReference type="GO" id="GO:0009653">
    <property type="term" value="P:anatomical structure morphogenesis"/>
    <property type="evidence" value="ECO:0007669"/>
    <property type="project" value="TreeGrafter"/>
</dbReference>
<evidence type="ECO:0000313" key="10">
    <source>
        <dbReference type="Proteomes" id="UP000286415"/>
    </source>
</evidence>
<evidence type="ECO:0000259" key="8">
    <source>
        <dbReference type="PROSITE" id="PS50039"/>
    </source>
</evidence>
<dbReference type="AlphaFoldDB" id="A0A8T1M4S7"/>
<gene>
    <name evidence="9" type="ORF">CSKR_202911</name>
</gene>
<dbReference type="InterPro" id="IPR050211">
    <property type="entry name" value="FOX_domain-containing"/>
</dbReference>
<sequence length="518" mass="58384">MEFTPVLTLNSELCPWLAPEQSQFIHAISRSGVADTMNPETERNFAALFGFPLSYPPTLTQESTAELQPEICNRPGVNMLLPAVQHLQQQEQPTGYPQPFRPYDLHIWPERLGMPTERVRRPKASRPNGGKVNNRSFRSHSVKPPYSYIALITMAILHSPHRRLTLGGICDFIMSRFPYYRERFPAWQNSIRHNLSLNDCFVKIPREPGNPGKGNYWMLDPNSVDMFDNGSFLRRRKRYKRILQPMNSGEQVMGTKRFCSVVDVLSQRITEGDEEDHPSKPVTIVSPIDYSRGCDITSASFGFSLCDRSQKSEVECVRERFKLESPRMRPVSIAHIPPSYNSCVYGGNLSYTHSPQPSLSAEESPNSPTERLSKRVSENPGSCFENPSSTFSFLIRSILSVARSEVKLKTTTECSPNRIKASHAFTIDQLLGDDPQNSRSTITEDDSPPGRTGSENILSAASKKCAVNCTSTSFAYSQLHPVLEAADSLDQLKVEQNIQPYHLDTRGFIQSLLRPRPL</sequence>
<accession>A0A8T1M4S7</accession>
<dbReference type="GO" id="GO:0000978">
    <property type="term" value="F:RNA polymerase II cis-regulatory region sequence-specific DNA binding"/>
    <property type="evidence" value="ECO:0007669"/>
    <property type="project" value="TreeGrafter"/>
</dbReference>
<dbReference type="PROSITE" id="PS00658">
    <property type="entry name" value="FORK_HEAD_2"/>
    <property type="match status" value="1"/>
</dbReference>
<evidence type="ECO:0000256" key="3">
    <source>
        <dbReference type="ARBA" id="ARBA00023125"/>
    </source>
</evidence>
<protein>
    <recommendedName>
        <fullName evidence="8">Fork-head domain-containing protein</fullName>
    </recommendedName>
</protein>
<reference evidence="9 10" key="1">
    <citation type="journal article" date="2018" name="Biotechnol. Adv.">
        <title>Improved genomic resources and new bioinformatic workflow for the carcinogenic parasite Clonorchis sinensis: Biotechnological implications.</title>
        <authorList>
            <person name="Wang D."/>
            <person name="Korhonen P.K."/>
            <person name="Gasser R.B."/>
            <person name="Young N.D."/>
        </authorList>
    </citation>
    <scope>NUCLEOTIDE SEQUENCE [LARGE SCALE GENOMIC DNA]</scope>
    <source>
        <strain evidence="9">Cs-k2</strain>
    </source>
</reference>
<evidence type="ECO:0000256" key="6">
    <source>
        <dbReference type="PROSITE-ProRule" id="PRU00089"/>
    </source>
</evidence>
<keyword evidence="2" id="KW-0805">Transcription regulation</keyword>
<keyword evidence="5 6" id="KW-0539">Nucleus</keyword>
<keyword evidence="3 6" id="KW-0238">DNA-binding</keyword>
<name>A0A8T1M4S7_CLOSI</name>
<dbReference type="InterPro" id="IPR036390">
    <property type="entry name" value="WH_DNA-bd_sf"/>
</dbReference>
<dbReference type="SMART" id="SM00339">
    <property type="entry name" value="FH"/>
    <property type="match status" value="1"/>
</dbReference>
<feature type="region of interest" description="Disordered" evidence="7">
    <location>
        <begin position="431"/>
        <end position="454"/>
    </location>
</feature>
<dbReference type="InterPro" id="IPR001766">
    <property type="entry name" value="Fork_head_dom"/>
</dbReference>
<comment type="subcellular location">
    <subcellularLocation>
        <location evidence="1 6">Nucleus</location>
    </subcellularLocation>
</comment>
<dbReference type="Pfam" id="PF00250">
    <property type="entry name" value="Forkhead"/>
    <property type="match status" value="1"/>
</dbReference>
<dbReference type="PANTHER" id="PTHR11829:SF402">
    <property type="entry name" value="FORK HEAD DOMAIN-CONTAINING PROTEIN FD3-RELATED"/>
    <property type="match status" value="1"/>
</dbReference>
<evidence type="ECO:0000313" key="9">
    <source>
        <dbReference type="EMBL" id="KAG5443979.1"/>
    </source>
</evidence>